<keyword evidence="2" id="KW-1185">Reference proteome</keyword>
<dbReference type="InterPro" id="IPR025683">
    <property type="entry name" value="Protein_beta"/>
</dbReference>
<accession>A0A418MV55</accession>
<reference evidence="1 2" key="1">
    <citation type="submission" date="2018-08" db="EMBL/GenBank/DDBJ databases">
        <title>Jishengella sp. nov., isolated from a root of Azadirachta indica A. Juss. var. siamensis Valenton.</title>
        <authorList>
            <person name="Kuncharoen N."/>
            <person name="Tanasupawat S."/>
            <person name="Kudo T."/>
            <person name="Ohkuma M."/>
        </authorList>
    </citation>
    <scope>NUCLEOTIDE SEQUENCE [LARGE SCALE GENOMIC DNA]</scope>
    <source>
        <strain evidence="1 2">AZ1-13</strain>
    </source>
</reference>
<dbReference type="Proteomes" id="UP000283832">
    <property type="component" value="Unassembled WGS sequence"/>
</dbReference>
<gene>
    <name evidence="1" type="ORF">D2L64_13995</name>
</gene>
<organism evidence="1 2">
    <name type="scientific">Micromonospora radicis</name>
    <dbReference type="NCBI Taxonomy" id="1894971"/>
    <lineage>
        <taxon>Bacteria</taxon>
        <taxon>Bacillati</taxon>
        <taxon>Actinomycetota</taxon>
        <taxon>Actinomycetes</taxon>
        <taxon>Micromonosporales</taxon>
        <taxon>Micromonosporaceae</taxon>
        <taxon>Micromonospora</taxon>
    </lineage>
</organism>
<dbReference type="Pfam" id="PF14350">
    <property type="entry name" value="Beta_protein"/>
    <property type="match status" value="1"/>
</dbReference>
<evidence type="ECO:0008006" key="3">
    <source>
        <dbReference type="Google" id="ProtNLM"/>
    </source>
</evidence>
<evidence type="ECO:0000313" key="1">
    <source>
        <dbReference type="EMBL" id="RIV38047.1"/>
    </source>
</evidence>
<name>A0A418MV55_9ACTN</name>
<dbReference type="EMBL" id="QXEC01000011">
    <property type="protein sequence ID" value="RIV38047.1"/>
    <property type="molecule type" value="Genomic_DNA"/>
</dbReference>
<comment type="caution">
    <text evidence="1">The sequence shown here is derived from an EMBL/GenBank/DDBJ whole genome shotgun (WGS) entry which is preliminary data.</text>
</comment>
<protein>
    <recommendedName>
        <fullName evidence="3">T4 beta protein</fullName>
    </recommendedName>
</protein>
<proteinExistence type="predicted"/>
<evidence type="ECO:0000313" key="2">
    <source>
        <dbReference type="Proteomes" id="UP000283832"/>
    </source>
</evidence>
<dbReference type="AlphaFoldDB" id="A0A418MV55"/>
<sequence>MAMAQYWPILKARAGEFKALARLRDHEVSTLQPLFEVSPSDDGPTHAGLKFVRQLRESAPAGLTVGVDTTYARVNDDGRPLIMEIANDLALWGIPIAPVIRLQDPDEQFSACGEAARLHNETAIVRLGSITTDPDPVADSSRISRALSIAKINRERCHLVVDMADVSSERDVSRAEQIARNVLDSLGNQEWASIVVASGAMPSAITNVPRNEATPLARWDWELWKRLADRGPDFGDYAIAHPEMQGPVPRGPIPSLRYTTSDHWWIYRWARNETGGNDSFYDLCKTLVASDHWPAEGSNFSWGDSELARCARRQPGPGSATQWRAWGTSHHLAHVINELASSPAS</sequence>